<dbReference type="PANTHER" id="PTHR43394:SF1">
    <property type="entry name" value="ATP-BINDING CASSETTE SUB-FAMILY B MEMBER 10, MITOCHONDRIAL"/>
    <property type="match status" value="1"/>
</dbReference>
<dbReference type="InterPro" id="IPR039421">
    <property type="entry name" value="Type_1_exporter"/>
</dbReference>
<dbReference type="SUPFAM" id="SSF90123">
    <property type="entry name" value="ABC transporter transmembrane region"/>
    <property type="match status" value="1"/>
</dbReference>
<gene>
    <name evidence="7" type="primary">mdlB</name>
    <name evidence="7" type="ORF">acsn021_16310</name>
</gene>
<dbReference type="Pfam" id="PF00664">
    <property type="entry name" value="ABC_membrane"/>
    <property type="match status" value="1"/>
</dbReference>
<keyword evidence="6" id="KW-0472">Membrane</keyword>
<evidence type="ECO:0000313" key="8">
    <source>
        <dbReference type="Proteomes" id="UP000515561"/>
    </source>
</evidence>
<dbReference type="GO" id="GO:0005886">
    <property type="term" value="C:plasma membrane"/>
    <property type="evidence" value="ECO:0007669"/>
    <property type="project" value="UniProtKB-SubCell"/>
</dbReference>
<proteinExistence type="predicted"/>
<accession>A0A6S6R3I1</accession>
<dbReference type="CDD" id="cd07346">
    <property type="entry name" value="ABC_6TM_exporters"/>
    <property type="match status" value="1"/>
</dbReference>
<comment type="subcellular location">
    <subcellularLocation>
        <location evidence="1">Cell membrane</location>
        <topology evidence="1">Multi-pass membrane protein</topology>
    </subcellularLocation>
</comment>
<dbReference type="SMART" id="SM00382">
    <property type="entry name" value="AAA"/>
    <property type="match status" value="1"/>
</dbReference>
<dbReference type="PROSITE" id="PS50893">
    <property type="entry name" value="ABC_TRANSPORTER_2"/>
    <property type="match status" value="1"/>
</dbReference>
<evidence type="ECO:0000256" key="3">
    <source>
        <dbReference type="ARBA" id="ARBA00022741"/>
    </source>
</evidence>
<dbReference type="GO" id="GO:0005524">
    <property type="term" value="F:ATP binding"/>
    <property type="evidence" value="ECO:0007669"/>
    <property type="project" value="UniProtKB-KW"/>
</dbReference>
<evidence type="ECO:0000256" key="4">
    <source>
        <dbReference type="ARBA" id="ARBA00022840"/>
    </source>
</evidence>
<dbReference type="EMBL" id="AP023367">
    <property type="protein sequence ID" value="BCJ94062.1"/>
    <property type="molecule type" value="Genomic_DNA"/>
</dbReference>
<dbReference type="Gene3D" id="1.20.1560.10">
    <property type="entry name" value="ABC transporter type 1, transmembrane domain"/>
    <property type="match status" value="1"/>
</dbReference>
<protein>
    <submittedName>
        <fullName evidence="7">ABC transporter ATP-binding protein</fullName>
    </submittedName>
</protein>
<keyword evidence="5" id="KW-1133">Transmembrane helix</keyword>
<dbReference type="PANTHER" id="PTHR43394">
    <property type="entry name" value="ATP-DEPENDENT PERMEASE MDL1, MITOCHONDRIAL"/>
    <property type="match status" value="1"/>
</dbReference>
<evidence type="ECO:0000313" key="7">
    <source>
        <dbReference type="EMBL" id="BCJ94062.1"/>
    </source>
</evidence>
<dbReference type="Gene3D" id="3.40.50.300">
    <property type="entry name" value="P-loop containing nucleotide triphosphate hydrolases"/>
    <property type="match status" value="1"/>
</dbReference>
<dbReference type="Pfam" id="PF00005">
    <property type="entry name" value="ABC_tran"/>
    <property type="match status" value="1"/>
</dbReference>
<dbReference type="InterPro" id="IPR011527">
    <property type="entry name" value="ABC1_TM_dom"/>
</dbReference>
<dbReference type="Proteomes" id="UP000515561">
    <property type="component" value="Chromosome"/>
</dbReference>
<dbReference type="CDD" id="cd03228">
    <property type="entry name" value="ABCC_MRP_Like"/>
    <property type="match status" value="1"/>
</dbReference>
<keyword evidence="3" id="KW-0547">Nucleotide-binding</keyword>
<organism evidence="7 8">
    <name type="scientific">Anaerocolumna cellulosilytica</name>
    <dbReference type="NCBI Taxonomy" id="433286"/>
    <lineage>
        <taxon>Bacteria</taxon>
        <taxon>Bacillati</taxon>
        <taxon>Bacillota</taxon>
        <taxon>Clostridia</taxon>
        <taxon>Lachnospirales</taxon>
        <taxon>Lachnospiraceae</taxon>
        <taxon>Anaerocolumna</taxon>
    </lineage>
</organism>
<dbReference type="GO" id="GO:0016887">
    <property type="term" value="F:ATP hydrolysis activity"/>
    <property type="evidence" value="ECO:0007669"/>
    <property type="project" value="InterPro"/>
</dbReference>
<keyword evidence="8" id="KW-1185">Reference proteome</keyword>
<name>A0A6S6R3I1_9FIRM</name>
<dbReference type="GO" id="GO:0015421">
    <property type="term" value="F:ABC-type oligopeptide transporter activity"/>
    <property type="evidence" value="ECO:0007669"/>
    <property type="project" value="TreeGrafter"/>
</dbReference>
<keyword evidence="2" id="KW-0812">Transmembrane</keyword>
<reference evidence="7 8" key="1">
    <citation type="journal article" date="2016" name="Int. J. Syst. Evol. Microbiol.">
        <title>Descriptions of Anaerotaenia torta gen. nov., sp. nov. and Anaerocolumna cellulosilytica gen. nov., sp. nov. isolated from a methanogenic reactor of cattle waste.</title>
        <authorList>
            <person name="Uek A."/>
            <person name="Ohtaki Y."/>
            <person name="Kaku N."/>
            <person name="Ueki K."/>
        </authorList>
    </citation>
    <scope>NUCLEOTIDE SEQUENCE [LARGE SCALE GENOMIC DNA]</scope>
    <source>
        <strain evidence="7 8">SN021</strain>
    </source>
</reference>
<dbReference type="RefSeq" id="WP_184094398.1">
    <property type="nucleotide sequence ID" value="NZ_AP023367.1"/>
</dbReference>
<dbReference type="InterPro" id="IPR027417">
    <property type="entry name" value="P-loop_NTPase"/>
</dbReference>
<dbReference type="InterPro" id="IPR003593">
    <property type="entry name" value="AAA+_ATPase"/>
</dbReference>
<dbReference type="PROSITE" id="PS50929">
    <property type="entry name" value="ABC_TM1F"/>
    <property type="match status" value="1"/>
</dbReference>
<evidence type="ECO:0000256" key="5">
    <source>
        <dbReference type="ARBA" id="ARBA00022989"/>
    </source>
</evidence>
<evidence type="ECO:0000256" key="2">
    <source>
        <dbReference type="ARBA" id="ARBA00022692"/>
    </source>
</evidence>
<dbReference type="AlphaFoldDB" id="A0A6S6R3I1"/>
<dbReference type="SUPFAM" id="SSF52540">
    <property type="entry name" value="P-loop containing nucleoside triphosphate hydrolases"/>
    <property type="match status" value="1"/>
</dbReference>
<keyword evidence="4 7" id="KW-0067">ATP-binding</keyword>
<evidence type="ECO:0000256" key="6">
    <source>
        <dbReference type="ARBA" id="ARBA00023136"/>
    </source>
</evidence>
<sequence length="565" mass="63564">MSTYRKQFYYKNKLNYFFTILICVLSTALNLSIAFILKLLIDVASGGSMTELKQMTVYSLIYLVILVIIQLLKRKYYNHFIKQAMLQFKNYAFSNLLKKSINSFDNEVTGTYISIFTNDISTIEANYLTATIQITIQVLSFICGIIAMAYLNWFLTLCVLGISLLPILISMVFGKSLEHKVFLASERNESFVSMVKDLLTGFSVVKSFRAEAEILKLYNDGNSKVEHAKNKKRMTGDFITLLSTASSFLVQFTTFVAGAYLAIHNIITAGTVIAFIQLLNYVLEPVGSVGPLLTEKKAASALIDKIEAATSNRIKERDTLNKSSFLREITFHNVSFAYEKEQPILKNINLTFEKGKSYVIVGASGSGKSTLVNLLLGYHNNYEGQITIDDMDLGKLANDSLYDLFSVILQNVFIFDSTIQDNVTMFRSFEQNAIITAMEKSGLSMLIQKKGTEYKCGENGNYLSGGEKQRISIARSLLRKTPILIMDEATSALDQKTAQVIEQEISNFENVTRIVISHRMDEASLRLYDKIIVLNNGRVVETGGFDQLLEQQSYFYSLFQVTKSA</sequence>
<evidence type="ECO:0000256" key="1">
    <source>
        <dbReference type="ARBA" id="ARBA00004651"/>
    </source>
</evidence>
<dbReference type="PROSITE" id="PS00211">
    <property type="entry name" value="ABC_TRANSPORTER_1"/>
    <property type="match status" value="1"/>
</dbReference>
<dbReference type="InterPro" id="IPR036640">
    <property type="entry name" value="ABC1_TM_sf"/>
</dbReference>
<dbReference type="InterPro" id="IPR017871">
    <property type="entry name" value="ABC_transporter-like_CS"/>
</dbReference>
<dbReference type="InterPro" id="IPR003439">
    <property type="entry name" value="ABC_transporter-like_ATP-bd"/>
</dbReference>
<dbReference type="KEGG" id="acel:acsn021_16310"/>